<feature type="domain" description="PucR C-terminal helix-turn-helix" evidence="3">
    <location>
        <begin position="499"/>
        <end position="557"/>
    </location>
</feature>
<reference evidence="5 6" key="1">
    <citation type="submission" date="2016-01" db="EMBL/GenBank/DDBJ databases">
        <title>Complete Genome Sequence of Paenibacillus yonginensis DCY84, a novel Plant Growth-Promoting Bacteria with Elicitation of Induced Systemic Resistance.</title>
        <authorList>
            <person name="Kim Y.J."/>
            <person name="Yang D.C."/>
            <person name="Sukweenadhi J."/>
        </authorList>
    </citation>
    <scope>NUCLEOTIDE SEQUENCE [LARGE SCALE GENOMIC DNA]</scope>
    <source>
        <strain evidence="5 6">DCY84</strain>
    </source>
</reference>
<dbReference type="STRING" id="1462996.AWM70_15925"/>
<evidence type="ECO:0000313" key="5">
    <source>
        <dbReference type="EMBL" id="ANS77278.1"/>
    </source>
</evidence>
<evidence type="ECO:0000313" key="6">
    <source>
        <dbReference type="Proteomes" id="UP000092573"/>
    </source>
</evidence>
<evidence type="ECO:0000259" key="3">
    <source>
        <dbReference type="Pfam" id="PF13556"/>
    </source>
</evidence>
<dbReference type="Pfam" id="PF13556">
    <property type="entry name" value="HTH_30"/>
    <property type="match status" value="1"/>
</dbReference>
<dbReference type="OrthoDB" id="143422at2"/>
<name>A0A1B1N779_9BACL</name>
<dbReference type="PANTHER" id="PTHR33744">
    <property type="entry name" value="CARBOHYDRATE DIACID REGULATOR"/>
    <property type="match status" value="1"/>
</dbReference>
<evidence type="ECO:0000259" key="4">
    <source>
        <dbReference type="Pfam" id="PF17853"/>
    </source>
</evidence>
<keyword evidence="6" id="KW-1185">Reference proteome</keyword>
<dbReference type="InterPro" id="IPR051448">
    <property type="entry name" value="CdaR-like_regulators"/>
</dbReference>
<evidence type="ECO:0000256" key="1">
    <source>
        <dbReference type="ARBA" id="ARBA00006754"/>
    </source>
</evidence>
<organism evidence="5 6">
    <name type="scientific">Paenibacillus yonginensis</name>
    <dbReference type="NCBI Taxonomy" id="1462996"/>
    <lineage>
        <taxon>Bacteria</taxon>
        <taxon>Bacillati</taxon>
        <taxon>Bacillota</taxon>
        <taxon>Bacilli</taxon>
        <taxon>Bacillales</taxon>
        <taxon>Paenibacillaceae</taxon>
        <taxon>Paenibacillus</taxon>
    </lineage>
</organism>
<proteinExistence type="inferred from homology"/>
<dbReference type="InterPro" id="IPR041522">
    <property type="entry name" value="CdaR_GGDEF"/>
</dbReference>
<dbReference type="PANTHER" id="PTHR33744:SF1">
    <property type="entry name" value="DNA-BINDING TRANSCRIPTIONAL ACTIVATOR ADER"/>
    <property type="match status" value="1"/>
</dbReference>
<feature type="domain" description="Purine catabolism PurC-like" evidence="2">
    <location>
        <begin position="23"/>
        <end position="142"/>
    </location>
</feature>
<gene>
    <name evidence="5" type="ORF">AWM70_15925</name>
</gene>
<feature type="domain" description="CdaR GGDEF-like" evidence="4">
    <location>
        <begin position="328"/>
        <end position="448"/>
    </location>
</feature>
<sequence length="576" mass="65262">MNGWTTAATTGSEGHELEFTVLDALTRPLFAGAEVAAGAGGLNRPIRWVHVLESADFESLIHGEEMILTTGVGFTANGMSPVAFLEQLIRKNAACLCLEIGHYFQAAPEEMVRLAEAHHFPLILFPHTVRFVDITLDLHSLIINRHHLMLQELEGTSREFYRLSLTSQGTSKILQLLQQSTQTELVYYPLQGKPVLLPALPQEEQELYLTYMGGLAEEHEPAARSGEPVQVIREFPGRKAVIKPVGALDQTWAYLMMLSPGRPREYDCLLLDSASLSIAQELLRTRYMEERKCFSENGWVDDLLAGRVQGENQMKALVGPDFQHLNETPYRVCTLELRSRFQDKWNAAETEWETARFHLPLLLRSLFEKYAFQPLMTMKNNRIAILAFDLKAKLPSKHRLQQALNSLLHTAAGDKLKEYTLVIGVSKPQTGLRNAMAASREARQALELHPCSQKSVLFYEDLGVFQLLMSLNDGSTLQTFIRSYLGPLIDHDESKGSELLLTLRVFLDHDGSKQIAARKLFIVRQSLYYRLEKITELLGEDFMEPENRISIQVALRAYQFLHPEKFTIPQTRSSQL</sequence>
<dbReference type="InterPro" id="IPR025736">
    <property type="entry name" value="PucR_C-HTH_dom"/>
</dbReference>
<dbReference type="Gene3D" id="1.10.10.2840">
    <property type="entry name" value="PucR C-terminal helix-turn-helix domain"/>
    <property type="match status" value="1"/>
</dbReference>
<protein>
    <recommendedName>
        <fullName evidence="7">PucR family transcriptional regulator</fullName>
    </recommendedName>
</protein>
<dbReference type="EMBL" id="CP014167">
    <property type="protein sequence ID" value="ANS77278.1"/>
    <property type="molecule type" value="Genomic_DNA"/>
</dbReference>
<evidence type="ECO:0000259" key="2">
    <source>
        <dbReference type="Pfam" id="PF07905"/>
    </source>
</evidence>
<dbReference type="Pfam" id="PF17853">
    <property type="entry name" value="GGDEF_2"/>
    <property type="match status" value="1"/>
</dbReference>
<dbReference type="InterPro" id="IPR012914">
    <property type="entry name" value="PucR_dom"/>
</dbReference>
<dbReference type="Proteomes" id="UP000092573">
    <property type="component" value="Chromosome"/>
</dbReference>
<evidence type="ECO:0008006" key="7">
    <source>
        <dbReference type="Google" id="ProtNLM"/>
    </source>
</evidence>
<dbReference type="InterPro" id="IPR042070">
    <property type="entry name" value="PucR_C-HTH_sf"/>
</dbReference>
<dbReference type="KEGG" id="pyg:AWM70_15925"/>
<accession>A0A1B1N779</accession>
<dbReference type="Pfam" id="PF07905">
    <property type="entry name" value="PucR"/>
    <property type="match status" value="1"/>
</dbReference>
<dbReference type="AlphaFoldDB" id="A0A1B1N779"/>
<comment type="similarity">
    <text evidence="1">Belongs to the CdaR family.</text>
</comment>